<reference evidence="1" key="1">
    <citation type="submission" date="2015-12" db="EMBL/GenBank/DDBJ databases">
        <title>Gene expression during late stages of embryo sac development: a critical building block for successful pollen-pistil interactions.</title>
        <authorList>
            <person name="Liu Y."/>
            <person name="Joly V."/>
            <person name="Sabar M."/>
            <person name="Matton D.P."/>
        </authorList>
    </citation>
    <scope>NUCLEOTIDE SEQUENCE</scope>
</reference>
<sequence>MSKTSSRQITQMSDREIQLKPDTPRFVWHISNKSLLLDNHRSLYSQFKQETSNTRIVYHYVPFSINYKKKIFFEKGNININ</sequence>
<name>A0A0V0HM47_SOLCH</name>
<protein>
    <submittedName>
        <fullName evidence="1">Putative ovule protein</fullName>
    </submittedName>
</protein>
<dbReference type="EMBL" id="GEDG01018717">
    <property type="protein sequence ID" value="JAP20555.1"/>
    <property type="molecule type" value="Transcribed_RNA"/>
</dbReference>
<organism evidence="1">
    <name type="scientific">Solanum chacoense</name>
    <name type="common">Chaco potato</name>
    <dbReference type="NCBI Taxonomy" id="4108"/>
    <lineage>
        <taxon>Eukaryota</taxon>
        <taxon>Viridiplantae</taxon>
        <taxon>Streptophyta</taxon>
        <taxon>Embryophyta</taxon>
        <taxon>Tracheophyta</taxon>
        <taxon>Spermatophyta</taxon>
        <taxon>Magnoliopsida</taxon>
        <taxon>eudicotyledons</taxon>
        <taxon>Gunneridae</taxon>
        <taxon>Pentapetalae</taxon>
        <taxon>asterids</taxon>
        <taxon>lamiids</taxon>
        <taxon>Solanales</taxon>
        <taxon>Solanaceae</taxon>
        <taxon>Solanoideae</taxon>
        <taxon>Solaneae</taxon>
        <taxon>Solanum</taxon>
    </lineage>
</organism>
<evidence type="ECO:0000313" key="1">
    <source>
        <dbReference type="EMBL" id="JAP20555.1"/>
    </source>
</evidence>
<accession>A0A0V0HM47</accession>
<dbReference type="AlphaFoldDB" id="A0A0V0HM47"/>
<proteinExistence type="predicted"/>